<gene>
    <name evidence="1" type="primary">74</name>
    <name evidence="1" type="ORF">SEA_MALEC_74</name>
</gene>
<keyword evidence="2" id="KW-1185">Reference proteome</keyword>
<dbReference type="GeneID" id="64947984"/>
<dbReference type="Proteomes" id="UP000288162">
    <property type="component" value="Segment"/>
</dbReference>
<protein>
    <submittedName>
        <fullName evidence="1">Uncharacterized protein</fullName>
    </submittedName>
</protein>
<dbReference type="RefSeq" id="YP_010064165.1">
    <property type="nucleotide sequence ID" value="NC_054813.1"/>
</dbReference>
<evidence type="ECO:0000313" key="1">
    <source>
        <dbReference type="EMBL" id="AZV00868.1"/>
    </source>
</evidence>
<dbReference type="EMBL" id="MK284522">
    <property type="protein sequence ID" value="AZV00868.1"/>
    <property type="molecule type" value="Genomic_DNA"/>
</dbReference>
<evidence type="ECO:0000313" key="2">
    <source>
        <dbReference type="Proteomes" id="UP000288162"/>
    </source>
</evidence>
<name>A0A3Q9R8X3_9CAUD</name>
<sequence>MYVEDIDELEELEELREEAERTLRLDPRDEQAQWDLEDIANRIAELTGEADVDP</sequence>
<dbReference type="KEGG" id="vg:64947984"/>
<accession>A0A3Q9R8X3</accession>
<proteinExistence type="predicted"/>
<organism evidence="1 2">
    <name type="scientific">Mycobacterium phage Malec</name>
    <dbReference type="NCBI Taxonomy" id="2500574"/>
    <lineage>
        <taxon>Viruses</taxon>
        <taxon>Duplodnaviria</taxon>
        <taxon>Heunggongvirae</taxon>
        <taxon>Uroviricota</taxon>
        <taxon>Caudoviricetes</taxon>
        <taxon>Turbidovirus</taxon>
        <taxon>Turbidovirus malec</taxon>
    </lineage>
</organism>
<reference evidence="1 2" key="1">
    <citation type="submission" date="2018-12" db="EMBL/GenBank/DDBJ databases">
        <authorList>
            <person name="Thompson B.N."/>
            <person name="Stekardis J.M."/>
            <person name="Congleton H.K."/>
            <person name="Gaffney B.L."/>
            <person name="Staples A.K."/>
            <person name="King R.A."/>
            <person name="Rinehart C.A."/>
            <person name="Rowland N.S."/>
            <person name="Garlena R.A."/>
            <person name="Russell D.A."/>
            <person name="Pope W.H."/>
            <person name="Jacobs-Sera D."/>
            <person name="Hendrix R.W."/>
            <person name="Hatfull G.F."/>
        </authorList>
    </citation>
    <scope>NUCLEOTIDE SEQUENCE [LARGE SCALE GENOMIC DNA]</scope>
</reference>